<keyword evidence="1" id="KW-1133">Transmembrane helix</keyword>
<name>A0A4Y2GVP1_ARAVE</name>
<feature type="transmembrane region" description="Helical" evidence="1">
    <location>
        <begin position="47"/>
        <end position="65"/>
    </location>
</feature>
<feature type="transmembrane region" description="Helical" evidence="1">
    <location>
        <begin position="77"/>
        <end position="96"/>
    </location>
</feature>
<keyword evidence="1" id="KW-0472">Membrane</keyword>
<comment type="caution">
    <text evidence="2">The sequence shown here is derived from an EMBL/GenBank/DDBJ whole genome shotgun (WGS) entry which is preliminary data.</text>
</comment>
<evidence type="ECO:0000256" key="1">
    <source>
        <dbReference type="SAM" id="Phobius"/>
    </source>
</evidence>
<dbReference type="Proteomes" id="UP000499080">
    <property type="component" value="Unassembled WGS sequence"/>
</dbReference>
<reference evidence="2 3" key="1">
    <citation type="journal article" date="2019" name="Sci. Rep.">
        <title>Orb-weaving spider Araneus ventricosus genome elucidates the spidroin gene catalogue.</title>
        <authorList>
            <person name="Kono N."/>
            <person name="Nakamura H."/>
            <person name="Ohtoshi R."/>
            <person name="Moran D.A.P."/>
            <person name="Shinohara A."/>
            <person name="Yoshida Y."/>
            <person name="Fujiwara M."/>
            <person name="Mori M."/>
            <person name="Tomita M."/>
            <person name="Arakawa K."/>
        </authorList>
    </citation>
    <scope>NUCLEOTIDE SEQUENCE [LARGE SCALE GENOMIC DNA]</scope>
</reference>
<protein>
    <submittedName>
        <fullName evidence="2">Uncharacterized protein</fullName>
    </submittedName>
</protein>
<feature type="transmembrane region" description="Helical" evidence="1">
    <location>
        <begin position="108"/>
        <end position="135"/>
    </location>
</feature>
<evidence type="ECO:0000313" key="3">
    <source>
        <dbReference type="Proteomes" id="UP000499080"/>
    </source>
</evidence>
<keyword evidence="1" id="KW-0812">Transmembrane</keyword>
<sequence length="158" mass="16807">MAVNAESQFPVSKRPSWLLLCTGGLLASGGIGWCLRLAYAKEPKMTIVAYLAGSAGICLTNTSFFYRPVKTSSVPNWIMLLTGGILSGTGFGYCLTIAMKEHPKSATIAYIVGSLGYTVVNSVVCNLYTIVFGLASENCLNLEGLGSSYLFLESLKSP</sequence>
<organism evidence="2 3">
    <name type="scientific">Araneus ventricosus</name>
    <name type="common">Orbweaver spider</name>
    <name type="synonym">Epeira ventricosa</name>
    <dbReference type="NCBI Taxonomy" id="182803"/>
    <lineage>
        <taxon>Eukaryota</taxon>
        <taxon>Metazoa</taxon>
        <taxon>Ecdysozoa</taxon>
        <taxon>Arthropoda</taxon>
        <taxon>Chelicerata</taxon>
        <taxon>Arachnida</taxon>
        <taxon>Araneae</taxon>
        <taxon>Araneomorphae</taxon>
        <taxon>Entelegynae</taxon>
        <taxon>Araneoidea</taxon>
        <taxon>Araneidae</taxon>
        <taxon>Araneus</taxon>
    </lineage>
</organism>
<gene>
    <name evidence="2" type="ORF">AVEN_10383_1</name>
</gene>
<dbReference type="AlphaFoldDB" id="A0A4Y2GVP1"/>
<proteinExistence type="predicted"/>
<dbReference type="OrthoDB" id="10498642at2759"/>
<feature type="transmembrane region" description="Helical" evidence="1">
    <location>
        <begin position="17"/>
        <end position="35"/>
    </location>
</feature>
<accession>A0A4Y2GVP1</accession>
<evidence type="ECO:0000313" key="2">
    <source>
        <dbReference type="EMBL" id="GBM58082.1"/>
    </source>
</evidence>
<dbReference type="EMBL" id="BGPR01001621">
    <property type="protein sequence ID" value="GBM58082.1"/>
    <property type="molecule type" value="Genomic_DNA"/>
</dbReference>
<keyword evidence="3" id="KW-1185">Reference proteome</keyword>